<dbReference type="InterPro" id="IPR050523">
    <property type="entry name" value="AKR_Detox_Biosynth"/>
</dbReference>
<dbReference type="EMBL" id="JARTLD010000037">
    <property type="protein sequence ID" value="MED5018724.1"/>
    <property type="molecule type" value="Genomic_DNA"/>
</dbReference>
<organism evidence="3 4">
    <name type="scientific">Paenibacillus chibensis</name>
    <dbReference type="NCBI Taxonomy" id="59846"/>
    <lineage>
        <taxon>Bacteria</taxon>
        <taxon>Bacillati</taxon>
        <taxon>Bacillota</taxon>
        <taxon>Bacilli</taxon>
        <taxon>Bacillales</taxon>
        <taxon>Paenibacillaceae</taxon>
        <taxon>Paenibacillus</taxon>
    </lineage>
</organism>
<dbReference type="Pfam" id="PF00248">
    <property type="entry name" value="Aldo_ket_red"/>
    <property type="match status" value="1"/>
</dbReference>
<name>A0ABU6PWK3_9BACL</name>
<gene>
    <name evidence="3" type="ORF">P9847_15555</name>
</gene>
<dbReference type="SUPFAM" id="SSF51430">
    <property type="entry name" value="NAD(P)-linked oxidoreductase"/>
    <property type="match status" value="1"/>
</dbReference>
<evidence type="ECO:0000259" key="2">
    <source>
        <dbReference type="Pfam" id="PF00248"/>
    </source>
</evidence>
<proteinExistence type="predicted"/>
<dbReference type="InterPro" id="IPR036812">
    <property type="entry name" value="NAD(P)_OxRdtase_dom_sf"/>
</dbReference>
<protein>
    <submittedName>
        <fullName evidence="3">Aldo/keto reductase</fullName>
    </submittedName>
</protein>
<reference evidence="3 4" key="1">
    <citation type="submission" date="2023-03" db="EMBL/GenBank/DDBJ databases">
        <title>Bacillus Genome Sequencing.</title>
        <authorList>
            <person name="Dunlap C."/>
        </authorList>
    </citation>
    <scope>NUCLEOTIDE SEQUENCE [LARGE SCALE GENOMIC DNA]</scope>
    <source>
        <strain evidence="3 4">NRS-52</strain>
    </source>
</reference>
<dbReference type="InterPro" id="IPR023210">
    <property type="entry name" value="NADP_OxRdtase_dom"/>
</dbReference>
<comment type="caution">
    <text evidence="3">The sequence shown here is derived from an EMBL/GenBank/DDBJ whole genome shotgun (WGS) entry which is preliminary data.</text>
</comment>
<dbReference type="RefSeq" id="WP_328279222.1">
    <property type="nucleotide sequence ID" value="NZ_JARTLD010000037.1"/>
</dbReference>
<accession>A0ABU6PWK3</accession>
<dbReference type="Proteomes" id="UP001343257">
    <property type="component" value="Unassembled WGS sequence"/>
</dbReference>
<keyword evidence="1" id="KW-0560">Oxidoreductase</keyword>
<dbReference type="PANTHER" id="PTHR43364">
    <property type="entry name" value="NADH-SPECIFIC METHYLGLYOXAL REDUCTASE-RELATED"/>
    <property type="match status" value="1"/>
</dbReference>
<keyword evidence="4" id="KW-1185">Reference proteome</keyword>
<evidence type="ECO:0000313" key="3">
    <source>
        <dbReference type="EMBL" id="MED5018724.1"/>
    </source>
</evidence>
<feature type="domain" description="NADP-dependent oxidoreductase" evidence="2">
    <location>
        <begin position="23"/>
        <end position="141"/>
    </location>
</feature>
<evidence type="ECO:0000256" key="1">
    <source>
        <dbReference type="ARBA" id="ARBA00023002"/>
    </source>
</evidence>
<evidence type="ECO:0000313" key="4">
    <source>
        <dbReference type="Proteomes" id="UP001343257"/>
    </source>
</evidence>
<dbReference type="PANTHER" id="PTHR43364:SF4">
    <property type="entry name" value="NAD(P)-LINKED OXIDOREDUCTASE SUPERFAMILY PROTEIN"/>
    <property type="match status" value="1"/>
</dbReference>
<sequence>MDRHQGEETLKSPVTGDFCCSFGAGMMAGSFTSSRHTGPRSRRWLISRREGCGAEGRRAQTDPSFSRFIHDRTLTLGGEVGRIAEANGCMPSTLSITWLMEQPVVSSVIVGATRSEQLDENLKSVELELTAETLRSLNEISELFRYGKPFATYRIS</sequence>
<dbReference type="Gene3D" id="3.20.20.100">
    <property type="entry name" value="NADP-dependent oxidoreductase domain"/>
    <property type="match status" value="1"/>
</dbReference>